<dbReference type="EMBL" id="AWVH01000045">
    <property type="protein sequence ID" value="ERJ91517.1"/>
    <property type="molecule type" value="Genomic_DNA"/>
</dbReference>
<accession>A0ABN0NVZ2</accession>
<organism evidence="1 2">
    <name type="scientific">Treponema lecithinolyticum ATCC 700332</name>
    <dbReference type="NCBI Taxonomy" id="1321815"/>
    <lineage>
        <taxon>Bacteria</taxon>
        <taxon>Pseudomonadati</taxon>
        <taxon>Spirochaetota</taxon>
        <taxon>Spirochaetia</taxon>
        <taxon>Spirochaetales</taxon>
        <taxon>Treponemataceae</taxon>
        <taxon>Treponema</taxon>
    </lineage>
</organism>
<gene>
    <name evidence="1" type="ORF">HMPREF9193_02218</name>
</gene>
<name>A0ABN0NVZ2_TRELE</name>
<protein>
    <submittedName>
        <fullName evidence="1">Uncharacterized protein</fullName>
    </submittedName>
</protein>
<reference evidence="1 2" key="1">
    <citation type="submission" date="2013-08" db="EMBL/GenBank/DDBJ databases">
        <authorList>
            <person name="Weinstock G."/>
            <person name="Sodergren E."/>
            <person name="Wylie T."/>
            <person name="Fulton L."/>
            <person name="Fulton R."/>
            <person name="Fronick C."/>
            <person name="O'Laughlin M."/>
            <person name="Godfrey J."/>
            <person name="Miner T."/>
            <person name="Herter B."/>
            <person name="Appelbaum E."/>
            <person name="Cordes M."/>
            <person name="Lek S."/>
            <person name="Wollam A."/>
            <person name="Pepin K.H."/>
            <person name="Palsikar V.B."/>
            <person name="Mitreva M."/>
            <person name="Wilson R.K."/>
        </authorList>
    </citation>
    <scope>NUCLEOTIDE SEQUENCE [LARGE SCALE GENOMIC DNA]</scope>
    <source>
        <strain evidence="1 2">ATCC 700332</strain>
    </source>
</reference>
<comment type="caution">
    <text evidence="1">The sequence shown here is derived from an EMBL/GenBank/DDBJ whole genome shotgun (WGS) entry which is preliminary data.</text>
</comment>
<proteinExistence type="predicted"/>
<evidence type="ECO:0000313" key="2">
    <source>
        <dbReference type="Proteomes" id="UP000016649"/>
    </source>
</evidence>
<evidence type="ECO:0000313" key="1">
    <source>
        <dbReference type="EMBL" id="ERJ91517.1"/>
    </source>
</evidence>
<dbReference type="Proteomes" id="UP000016649">
    <property type="component" value="Unassembled WGS sequence"/>
</dbReference>
<keyword evidence="2" id="KW-1185">Reference proteome</keyword>
<sequence length="119" mass="13260">MPIPLKKLKPKHASKTQGSAHCAIPAFTKKGMGSITNKLALRATHEDAYTRIMGRWRTNIFPSGNAKKDKKLNAVIKPIVTLPAFKYIAYTTIILPVTSVKEAEFKAEKIPYKRLPAEI</sequence>